<comment type="similarity">
    <text evidence="1 4">Belongs to the universal ribosomal protein uS15 family.</text>
</comment>
<dbReference type="OrthoDB" id="441444at2759"/>
<evidence type="ECO:0000256" key="4">
    <source>
        <dbReference type="RuleBase" id="RU003919"/>
    </source>
</evidence>
<dbReference type="GO" id="GO:1990904">
    <property type="term" value="C:ribonucleoprotein complex"/>
    <property type="evidence" value="ECO:0007669"/>
    <property type="project" value="UniProtKB-KW"/>
</dbReference>
<name>A0A0C2MWA5_THEKT</name>
<evidence type="ECO:0000313" key="5">
    <source>
        <dbReference type="EMBL" id="KII68450.1"/>
    </source>
</evidence>
<proteinExistence type="inferred from homology"/>
<reference evidence="5 6" key="1">
    <citation type="journal article" date="2014" name="Genome Biol. Evol.">
        <title>The genome of the myxosporean Thelohanellus kitauei shows adaptations to nutrient acquisition within its fish host.</title>
        <authorList>
            <person name="Yang Y."/>
            <person name="Xiong J."/>
            <person name="Zhou Z."/>
            <person name="Huo F."/>
            <person name="Miao W."/>
            <person name="Ran C."/>
            <person name="Liu Y."/>
            <person name="Zhang J."/>
            <person name="Feng J."/>
            <person name="Wang M."/>
            <person name="Wang M."/>
            <person name="Wang L."/>
            <person name="Yao B."/>
        </authorList>
    </citation>
    <scope>NUCLEOTIDE SEQUENCE [LARGE SCALE GENOMIC DNA]</scope>
    <source>
        <strain evidence="5">Wuqing</strain>
    </source>
</reference>
<evidence type="ECO:0000256" key="1">
    <source>
        <dbReference type="ARBA" id="ARBA00008434"/>
    </source>
</evidence>
<dbReference type="AlphaFoldDB" id="A0A0C2MWA5"/>
<dbReference type="EMBL" id="JWZT01002857">
    <property type="protein sequence ID" value="KII68450.1"/>
    <property type="molecule type" value="Genomic_DNA"/>
</dbReference>
<dbReference type="SUPFAM" id="SSF47060">
    <property type="entry name" value="S15/NS1 RNA-binding domain"/>
    <property type="match status" value="1"/>
</dbReference>
<dbReference type="GO" id="GO:0005840">
    <property type="term" value="C:ribosome"/>
    <property type="evidence" value="ECO:0007669"/>
    <property type="project" value="UniProtKB-KW"/>
</dbReference>
<dbReference type="InterPro" id="IPR009068">
    <property type="entry name" value="uS15_NS1_RNA-bd_sf"/>
</dbReference>
<evidence type="ECO:0000256" key="3">
    <source>
        <dbReference type="ARBA" id="ARBA00023274"/>
    </source>
</evidence>
<dbReference type="InterPro" id="IPR000589">
    <property type="entry name" value="Ribosomal_uS15"/>
</dbReference>
<protein>
    <submittedName>
        <fullName evidence="5">Uncharacterized protein</fullName>
    </submittedName>
</protein>
<evidence type="ECO:0000313" key="6">
    <source>
        <dbReference type="Proteomes" id="UP000031668"/>
    </source>
</evidence>
<keyword evidence="2 4" id="KW-0689">Ribosomal protein</keyword>
<evidence type="ECO:0000256" key="2">
    <source>
        <dbReference type="ARBA" id="ARBA00022980"/>
    </source>
</evidence>
<organism evidence="5 6">
    <name type="scientific">Thelohanellus kitauei</name>
    <name type="common">Myxosporean</name>
    <dbReference type="NCBI Taxonomy" id="669202"/>
    <lineage>
        <taxon>Eukaryota</taxon>
        <taxon>Metazoa</taxon>
        <taxon>Cnidaria</taxon>
        <taxon>Myxozoa</taxon>
        <taxon>Myxosporea</taxon>
        <taxon>Bivalvulida</taxon>
        <taxon>Platysporina</taxon>
        <taxon>Myxobolidae</taxon>
        <taxon>Thelohanellus</taxon>
    </lineage>
</organism>
<accession>A0A0C2MWA5</accession>
<keyword evidence="3 4" id="KW-0687">Ribonucleoprotein</keyword>
<keyword evidence="6" id="KW-1185">Reference proteome</keyword>
<dbReference type="Proteomes" id="UP000031668">
    <property type="component" value="Unassembled WGS sequence"/>
</dbReference>
<dbReference type="GO" id="GO:0003735">
    <property type="term" value="F:structural constituent of ribosome"/>
    <property type="evidence" value="ECO:0007669"/>
    <property type="project" value="InterPro"/>
</dbReference>
<dbReference type="SMART" id="SM01387">
    <property type="entry name" value="Ribosomal_S15"/>
    <property type="match status" value="1"/>
</dbReference>
<dbReference type="Pfam" id="PF00312">
    <property type="entry name" value="Ribosomal_S15"/>
    <property type="match status" value="1"/>
</dbReference>
<dbReference type="GO" id="GO:0006412">
    <property type="term" value="P:translation"/>
    <property type="evidence" value="ECO:0007669"/>
    <property type="project" value="InterPro"/>
</dbReference>
<sequence>MLGDKNGVRVDGRLPIYIIQIDKSLLKAKRMNNRGRMLHENVPIPPEDILELGADNQDEEYYPHRNYGRRRTGYDILSKILSVNNANTKTKRKVEIRHHRSQHPSELEHKLLELTSSIKSGQIHLLCNKKDKFARTRYMTDLVTRRRLLRFYSQADFERYAQFITDYNIPPLESPKSRANKYAFRTHRIGRVGRKGRIMTPTELEYYQNY</sequence>
<comment type="caution">
    <text evidence="5">The sequence shown here is derived from an EMBL/GenBank/DDBJ whole genome shotgun (WGS) entry which is preliminary data.</text>
</comment>
<gene>
    <name evidence="5" type="ORF">RF11_10808</name>
</gene>
<dbReference type="Gene3D" id="1.10.287.10">
    <property type="entry name" value="S15/NS1, RNA-binding"/>
    <property type="match status" value="1"/>
</dbReference>